<dbReference type="Proteomes" id="UP001501759">
    <property type="component" value="Unassembled WGS sequence"/>
</dbReference>
<proteinExistence type="predicted"/>
<keyword evidence="5" id="KW-1185">Reference proteome</keyword>
<evidence type="ECO:0000259" key="3">
    <source>
        <dbReference type="Pfam" id="PF25275"/>
    </source>
</evidence>
<dbReference type="EMBL" id="BAABKB010000074">
    <property type="protein sequence ID" value="GAA5039885.1"/>
    <property type="molecule type" value="Genomic_DNA"/>
</dbReference>
<organism evidence="4 5">
    <name type="scientific">Streptomyces siamensis</name>
    <dbReference type="NCBI Taxonomy" id="1274986"/>
    <lineage>
        <taxon>Bacteria</taxon>
        <taxon>Bacillati</taxon>
        <taxon>Actinomycetota</taxon>
        <taxon>Actinomycetes</taxon>
        <taxon>Kitasatosporales</taxon>
        <taxon>Streptomycetaceae</taxon>
        <taxon>Streptomyces</taxon>
    </lineage>
</organism>
<evidence type="ECO:0000313" key="5">
    <source>
        <dbReference type="Proteomes" id="UP001501759"/>
    </source>
</evidence>
<feature type="region of interest" description="Disordered" evidence="1">
    <location>
        <begin position="1322"/>
        <end position="1342"/>
    </location>
</feature>
<evidence type="ECO:0000256" key="1">
    <source>
        <dbReference type="SAM" id="MobiDB-lite"/>
    </source>
</evidence>
<comment type="caution">
    <text evidence="4">The sequence shown here is derived from an EMBL/GenBank/DDBJ whole genome shotgun (WGS) entry which is preliminary data.</text>
</comment>
<dbReference type="RefSeq" id="WP_345658801.1">
    <property type="nucleotide sequence ID" value="NZ_BAABKB010000074.1"/>
</dbReference>
<feature type="domain" description="Golvesin/Xly CBD-like" evidence="3">
    <location>
        <begin position="903"/>
        <end position="1001"/>
    </location>
</feature>
<feature type="region of interest" description="Disordered" evidence="1">
    <location>
        <begin position="392"/>
        <end position="456"/>
    </location>
</feature>
<evidence type="ECO:0000256" key="2">
    <source>
        <dbReference type="SAM" id="SignalP"/>
    </source>
</evidence>
<evidence type="ECO:0000313" key="4">
    <source>
        <dbReference type="EMBL" id="GAA5039885.1"/>
    </source>
</evidence>
<dbReference type="SUPFAM" id="SSF63829">
    <property type="entry name" value="Calcium-dependent phosphotriesterase"/>
    <property type="match status" value="1"/>
</dbReference>
<name>A0ABP9JR96_9ACTN</name>
<dbReference type="Pfam" id="PF25275">
    <property type="entry name" value="Golvesin_C"/>
    <property type="match status" value="1"/>
</dbReference>
<sequence>MRFHRRTRAPLAAVAAGAVLAGLTQAVAWAAPPAPAAPATKTTAEKRRDAVPSAERAAVLGKAWKNSGDLAWTTSGDAEGFHILTARKKDGYTWRSTASLSEPGFDADAWIGNICVTGSGKRAVVVYAPRTFTNKPQLMARGGFTAVVDLASGRVTKLKLKASLSYYNPGCGPGESVILTQSGGEDLPGTRLFRLDASTGRVGKPIALRGQVTSAVPAAHDSVLAASGAEVVKIDARGTRKALVRTDGVPYRLTPDGDGGLAFLDKRGATSQVKRITAGAVAHPDPRGTRAAVLAEGLATETGLTRSAGTVYMTGTTRPTADRLPSTVRRLASVPKDATVSSRGEAVLTHTAWADGKGTLLLPGETAKARTVKMSLTTRATGRTASFTVDPARRVSAHAGQGRDASPGLLTGSGGSKRAALTATAAGDPSDPVESERTCSVPRNDPRNQAMQPKPRQVEWAVDQAVKGMLNTHISRAANWKNLGMPAYMPQALFLNPALDGGGRAMAQVMLGVTTQESNMWQAARSAVPGVTASPLIGNYYGINLYDGDTSNDWDVNFAKADCGYGITQITDHMRMAGREDGHGGAAWDYQKQRAAALDYTANISAGLQTLISKWNETRAAGMIANHGTTGRPENWYFALWAYNSGFHPNAGNGTPWGLGWANNPANPEWDAGRLPFMENAAGGEDASAAARPQNWPYQEKVLGFAAHPPSFLESPGVMVPAFRPSTWNGTSEAVTVKGSALYNRAHLKAPEDAFCNSSNSCDPGRISDGASNDTASSGPCGRSDFQCWWNKPVTWKSDCADTCGYEFIRFGDSMPEEADGTAYPPVCSTSGLPGNAIVVDDVPAGTPVVRPGCTNSWTNSGTFSFNFANNGVETVYPAKVDLHQLGAGFGGHFYFGHTRQDDAKGQRLKITGTWKLKDTLKGQAKVMVHLPDHGAQTNYARYEIDTAYGTETRTIKQPGDGNRWVSLGAYRFDNAAAVRLDTITPDGTGDQDIAFDAVAFVPGSYDLITDMRLPEWNPGAPEPPAVEPVTTLPGHVFPRPGVQSSRAGVAADEHPRAFDCRAVKGKKNSEVCLEFRGKPAGKTAQRQGTAAAAGTAFCSKSGADMFYTRTRACLQDSFSATLYENGTPIAQNIYAYKHEIDLDLDSPTIQQTVSVQPTTVDPKVPPVTVNVQSFCQHNCSSAGITWSGLPEWSGLDKHEAVGRVDHTWSGTAGNETVHLNWILSSTMGGAPNGGADYQPPSGKLGIRCDREAKGKSTVGCVFPDYIPTYVVNTEANPSAAAFYWILMQKLPYHPGSRDHSSPLNYLADTARQKANRKVICPTSGPDKFVGHPDSKPPNSTSSCDEYPFAATYQSGGMPPQTVSTGKDCTQLYAKPLSTGWTLLEDPRYARVNTWNEICGRASIPGDENSGAANRIGLFFVPNNRMLDKDAFYVSVPGFEGCTDLSQICVVRTR</sequence>
<reference evidence="5" key="1">
    <citation type="journal article" date="2019" name="Int. J. Syst. Evol. Microbiol.">
        <title>The Global Catalogue of Microorganisms (GCM) 10K type strain sequencing project: providing services to taxonomists for standard genome sequencing and annotation.</title>
        <authorList>
            <consortium name="The Broad Institute Genomics Platform"/>
            <consortium name="The Broad Institute Genome Sequencing Center for Infectious Disease"/>
            <person name="Wu L."/>
            <person name="Ma J."/>
        </authorList>
    </citation>
    <scope>NUCLEOTIDE SEQUENCE [LARGE SCALE GENOMIC DNA]</scope>
    <source>
        <strain evidence="5">JCM 18409</strain>
    </source>
</reference>
<accession>A0ABP9JR96</accession>
<feature type="signal peptide" evidence="2">
    <location>
        <begin position="1"/>
        <end position="30"/>
    </location>
</feature>
<keyword evidence="2" id="KW-0732">Signal</keyword>
<gene>
    <name evidence="4" type="ORF">GCM10023335_89690</name>
</gene>
<protein>
    <recommendedName>
        <fullName evidence="3">Golvesin/Xly CBD-like domain-containing protein</fullName>
    </recommendedName>
</protein>
<dbReference type="InterPro" id="IPR033803">
    <property type="entry name" value="CBD-like_Golvesin-Xly"/>
</dbReference>
<feature type="chain" id="PRO_5046494927" description="Golvesin/Xly CBD-like domain-containing protein" evidence="2">
    <location>
        <begin position="31"/>
        <end position="1454"/>
    </location>
</feature>